<dbReference type="Proteomes" id="UP000199048">
    <property type="component" value="Unassembled WGS sequence"/>
</dbReference>
<dbReference type="OrthoDB" id="7021192at2"/>
<dbReference type="STRING" id="582667.SAMN05192568_10096"/>
<keyword evidence="4 5" id="KW-0472">Membrane</keyword>
<evidence type="ECO:0000256" key="1">
    <source>
        <dbReference type="ARBA" id="ARBA00022475"/>
    </source>
</evidence>
<organism evidence="6 7">
    <name type="scientific">Methylobacterium pseudosasicola</name>
    <dbReference type="NCBI Taxonomy" id="582667"/>
    <lineage>
        <taxon>Bacteria</taxon>
        <taxon>Pseudomonadati</taxon>
        <taxon>Pseudomonadota</taxon>
        <taxon>Alphaproteobacteria</taxon>
        <taxon>Hyphomicrobiales</taxon>
        <taxon>Methylobacteriaceae</taxon>
        <taxon>Methylobacterium</taxon>
    </lineage>
</organism>
<sequence length="64" mass="6933">MLSEVAIGDVYLPPILIYLVAAIPVFTGLRAVLARTGVLRFAWHPALVEFAVLLATLALLILFV</sequence>
<evidence type="ECO:0000256" key="5">
    <source>
        <dbReference type="SAM" id="Phobius"/>
    </source>
</evidence>
<evidence type="ECO:0000313" key="7">
    <source>
        <dbReference type="Proteomes" id="UP000199048"/>
    </source>
</evidence>
<keyword evidence="1" id="KW-1003">Cell membrane</keyword>
<protein>
    <recommendedName>
        <fullName evidence="8">DUF1656 domain-containing protein</fullName>
    </recommendedName>
</protein>
<name>A0A1I4JW34_9HYPH</name>
<evidence type="ECO:0000256" key="2">
    <source>
        <dbReference type="ARBA" id="ARBA00022692"/>
    </source>
</evidence>
<proteinExistence type="predicted"/>
<evidence type="ECO:0000256" key="3">
    <source>
        <dbReference type="ARBA" id="ARBA00022989"/>
    </source>
</evidence>
<dbReference type="EMBL" id="FOTK01000009">
    <property type="protein sequence ID" value="SFL70789.1"/>
    <property type="molecule type" value="Genomic_DNA"/>
</dbReference>
<reference evidence="7" key="1">
    <citation type="submission" date="2016-10" db="EMBL/GenBank/DDBJ databases">
        <authorList>
            <person name="Varghese N."/>
            <person name="Submissions S."/>
        </authorList>
    </citation>
    <scope>NUCLEOTIDE SEQUENCE [LARGE SCALE GENOMIC DNA]</scope>
    <source>
        <strain evidence="7">BL36</strain>
    </source>
</reference>
<feature type="transmembrane region" description="Helical" evidence="5">
    <location>
        <begin position="45"/>
        <end position="63"/>
    </location>
</feature>
<dbReference type="AlphaFoldDB" id="A0A1I4JW34"/>
<keyword evidence="2 5" id="KW-0812">Transmembrane</keyword>
<keyword evidence="3 5" id="KW-1133">Transmembrane helix</keyword>
<evidence type="ECO:0008006" key="8">
    <source>
        <dbReference type="Google" id="ProtNLM"/>
    </source>
</evidence>
<dbReference type="Pfam" id="PF07869">
    <property type="entry name" value="DUF1656"/>
    <property type="match status" value="1"/>
</dbReference>
<evidence type="ECO:0000313" key="6">
    <source>
        <dbReference type="EMBL" id="SFL70789.1"/>
    </source>
</evidence>
<gene>
    <name evidence="6" type="ORF">SAMN05192568_10096</name>
</gene>
<evidence type="ECO:0000256" key="4">
    <source>
        <dbReference type="ARBA" id="ARBA00023136"/>
    </source>
</evidence>
<keyword evidence="7" id="KW-1185">Reference proteome</keyword>
<accession>A0A1I4JW34</accession>
<dbReference type="InterPro" id="IPR012451">
    <property type="entry name" value="DUF1656"/>
</dbReference>
<feature type="transmembrane region" description="Helical" evidence="5">
    <location>
        <begin position="15"/>
        <end position="33"/>
    </location>
</feature>
<dbReference type="RefSeq" id="WP_092039977.1">
    <property type="nucleotide sequence ID" value="NZ_FOTK01000009.1"/>
</dbReference>